<evidence type="ECO:0000313" key="12">
    <source>
        <dbReference type="Proteomes" id="UP000488956"/>
    </source>
</evidence>
<evidence type="ECO:0000313" key="9">
    <source>
        <dbReference type="Proteomes" id="UP000440732"/>
    </source>
</evidence>
<dbReference type="EMBL" id="QXFW01000570">
    <property type="protein sequence ID" value="KAE9008395.1"/>
    <property type="molecule type" value="Genomic_DNA"/>
</dbReference>
<evidence type="ECO:0000313" key="4">
    <source>
        <dbReference type="EMBL" id="KAE9208730.1"/>
    </source>
</evidence>
<evidence type="ECO:0000313" key="7">
    <source>
        <dbReference type="Proteomes" id="UP000433483"/>
    </source>
</evidence>
<evidence type="ECO:0000313" key="3">
    <source>
        <dbReference type="EMBL" id="KAE9143644.1"/>
    </source>
</evidence>
<evidence type="ECO:0000313" key="5">
    <source>
        <dbReference type="EMBL" id="KAE9308121.1"/>
    </source>
</evidence>
<evidence type="ECO:0000313" key="6">
    <source>
        <dbReference type="EMBL" id="KAE9339865.1"/>
    </source>
</evidence>
<evidence type="ECO:0000313" key="1">
    <source>
        <dbReference type="EMBL" id="KAE9008395.1"/>
    </source>
</evidence>
<dbReference type="Proteomes" id="UP000486351">
    <property type="component" value="Unassembled WGS sequence"/>
</dbReference>
<dbReference type="Proteomes" id="UP000440732">
    <property type="component" value="Unassembled WGS sequence"/>
</dbReference>
<evidence type="ECO:0000313" key="11">
    <source>
        <dbReference type="Proteomes" id="UP000486351"/>
    </source>
</evidence>
<dbReference type="EMBL" id="QXFX01000624">
    <property type="protein sequence ID" value="KAE9109159.1"/>
    <property type="molecule type" value="Genomic_DNA"/>
</dbReference>
<gene>
    <name evidence="5" type="ORF">PF001_g11310</name>
    <name evidence="4" type="ORF">PF005_g12100</name>
    <name evidence="3" type="ORF">PF006_g11349</name>
    <name evidence="6" type="ORF">PF008_g11373</name>
    <name evidence="2" type="ORF">PF010_g11650</name>
    <name evidence="1" type="ORF">PF011_g10724</name>
</gene>
<dbReference type="Proteomes" id="UP000437068">
    <property type="component" value="Unassembled WGS sequence"/>
</dbReference>
<accession>A0A6A4DMD9</accession>
<dbReference type="Proteomes" id="UP000460718">
    <property type="component" value="Unassembled WGS sequence"/>
</dbReference>
<dbReference type="EMBL" id="QXFY01000606">
    <property type="protein sequence ID" value="KAE9339865.1"/>
    <property type="molecule type" value="Genomic_DNA"/>
</dbReference>
<dbReference type="Proteomes" id="UP000488956">
    <property type="component" value="Unassembled WGS sequence"/>
</dbReference>
<evidence type="ECO:0000313" key="2">
    <source>
        <dbReference type="EMBL" id="KAE9109159.1"/>
    </source>
</evidence>
<keyword evidence="7" id="KW-1185">Reference proteome</keyword>
<dbReference type="EMBL" id="QXGA01000603">
    <property type="protein sequence ID" value="KAE9143644.1"/>
    <property type="molecule type" value="Genomic_DNA"/>
</dbReference>
<evidence type="ECO:0000313" key="10">
    <source>
        <dbReference type="Proteomes" id="UP000460718"/>
    </source>
</evidence>
<proteinExistence type="predicted"/>
<protein>
    <submittedName>
        <fullName evidence="5">Uncharacterized protein</fullName>
    </submittedName>
</protein>
<dbReference type="Proteomes" id="UP000433483">
    <property type="component" value="Unassembled WGS sequence"/>
</dbReference>
<reference evidence="7 8" key="1">
    <citation type="submission" date="2018-08" db="EMBL/GenBank/DDBJ databases">
        <title>Genomic investigation of the strawberry pathogen Phytophthora fragariae indicates pathogenicity is determined by transcriptional variation in three key races.</title>
        <authorList>
            <person name="Adams T.M."/>
            <person name="Armitage A.D."/>
            <person name="Sobczyk M.K."/>
            <person name="Bates H.J."/>
            <person name="Dunwell J.M."/>
            <person name="Nellist C.F."/>
            <person name="Harrison R.J."/>
        </authorList>
    </citation>
    <scope>NUCLEOTIDE SEQUENCE [LARGE SCALE GENOMIC DNA]</scope>
    <source>
        <strain evidence="5 8">A4</strain>
        <strain evidence="4 7">NOV-27</strain>
        <strain evidence="3 9">NOV-5</strain>
        <strain evidence="6 11">NOV-77</strain>
        <strain evidence="2 12">ONT-3</strain>
        <strain evidence="1 10">SCRP245</strain>
    </source>
</reference>
<organism evidence="5 8">
    <name type="scientific">Phytophthora fragariae</name>
    <dbReference type="NCBI Taxonomy" id="53985"/>
    <lineage>
        <taxon>Eukaryota</taxon>
        <taxon>Sar</taxon>
        <taxon>Stramenopiles</taxon>
        <taxon>Oomycota</taxon>
        <taxon>Peronosporomycetes</taxon>
        <taxon>Peronosporales</taxon>
        <taxon>Peronosporaceae</taxon>
        <taxon>Phytophthora</taxon>
    </lineage>
</organism>
<evidence type="ECO:0000313" key="8">
    <source>
        <dbReference type="Proteomes" id="UP000437068"/>
    </source>
</evidence>
<dbReference type="EMBL" id="QXGE01000594">
    <property type="protein sequence ID" value="KAE9308121.1"/>
    <property type="molecule type" value="Genomic_DNA"/>
</dbReference>
<name>A0A6A4DMD9_9STRA</name>
<dbReference type="AlphaFoldDB" id="A0A6A4DMD9"/>
<comment type="caution">
    <text evidence="5">The sequence shown here is derived from an EMBL/GenBank/DDBJ whole genome shotgun (WGS) entry which is preliminary data.</text>
</comment>
<sequence>MSAAEVTAVRAHQWQRRRTCLRNGSLLFAKMEPVRTIRSVRHDARGQRQCVTSNLIAWMHLEHSSDEGTRCTDMHPTNVSGALDVMSITPSNVVCCRARAACTSTGRGQGAADSLAFDDGALLESMTGWGLGA</sequence>
<dbReference type="EMBL" id="QXGB01000628">
    <property type="protein sequence ID" value="KAE9208730.1"/>
    <property type="molecule type" value="Genomic_DNA"/>
</dbReference>